<evidence type="ECO:0000313" key="15">
    <source>
        <dbReference type="EMBL" id="SHF76128.1"/>
    </source>
</evidence>
<dbReference type="Pfam" id="PF01554">
    <property type="entry name" value="MatE"/>
    <property type="match status" value="2"/>
</dbReference>
<evidence type="ECO:0000256" key="4">
    <source>
        <dbReference type="ARBA" id="ARBA00020268"/>
    </source>
</evidence>
<dbReference type="CDD" id="cd13138">
    <property type="entry name" value="MATE_yoeA_like"/>
    <property type="match status" value="1"/>
</dbReference>
<accession>A0AAQ1MBQ5</accession>
<name>A0AAQ1MBQ5_9FIRM</name>
<comment type="function">
    <text evidence="1">Multidrug efflux pump.</text>
</comment>
<evidence type="ECO:0000256" key="13">
    <source>
        <dbReference type="SAM" id="Phobius"/>
    </source>
</evidence>
<feature type="transmembrane region" description="Helical" evidence="13">
    <location>
        <begin position="95"/>
        <end position="121"/>
    </location>
</feature>
<feature type="transmembrane region" description="Helical" evidence="13">
    <location>
        <begin position="12"/>
        <end position="30"/>
    </location>
</feature>
<feature type="transmembrane region" description="Helical" evidence="13">
    <location>
        <begin position="287"/>
        <end position="304"/>
    </location>
</feature>
<reference evidence="14 17" key="3">
    <citation type="journal article" date="2019" name="Nat. Med.">
        <title>A library of human gut bacterial isolates paired with longitudinal multiomics data enables mechanistic microbiome research.</title>
        <authorList>
            <person name="Poyet M."/>
            <person name="Groussin M."/>
            <person name="Gibbons S.M."/>
            <person name="Avila-Pacheco J."/>
            <person name="Jiang X."/>
            <person name="Kearney S.M."/>
            <person name="Perrotta A.R."/>
            <person name="Berdy B."/>
            <person name="Zhao S."/>
            <person name="Lieberman T.D."/>
            <person name="Swanson P.K."/>
            <person name="Smith M."/>
            <person name="Roesemann S."/>
            <person name="Alexander J.E."/>
            <person name="Rich S.A."/>
            <person name="Livny J."/>
            <person name="Vlamakis H."/>
            <person name="Clish C."/>
            <person name="Bullock K."/>
            <person name="Deik A."/>
            <person name="Scott J."/>
            <person name="Pierce K.A."/>
            <person name="Xavier R.J."/>
            <person name="Alm E.J."/>
        </authorList>
    </citation>
    <scope>NUCLEOTIDE SEQUENCE [LARGE SCALE GENOMIC DNA]</scope>
    <source>
        <strain evidence="14 17">BIOML-A2</strain>
    </source>
</reference>
<evidence type="ECO:0000256" key="1">
    <source>
        <dbReference type="ARBA" id="ARBA00003408"/>
    </source>
</evidence>
<keyword evidence="5" id="KW-0813">Transport</keyword>
<feature type="transmembrane region" description="Helical" evidence="13">
    <location>
        <begin position="168"/>
        <end position="187"/>
    </location>
</feature>
<evidence type="ECO:0000256" key="8">
    <source>
        <dbReference type="ARBA" id="ARBA00022692"/>
    </source>
</evidence>
<keyword evidence="10" id="KW-0406">Ion transport</keyword>
<evidence type="ECO:0000256" key="12">
    <source>
        <dbReference type="ARBA" id="ARBA00031636"/>
    </source>
</evidence>
<sequence length="462" mass="50678">MNQRNDMTRGDHIMKQLFFFMLPMLLGNIFQQFYNIADTVIVGNWVGADALAAVGASSPIFFLFVAAANGMSAGGGVVIGQYFGAGDHKRCRKSITTFLIFEGVVATALGIVGIFICKPILQMINTPANIIDGANTYLCIYMGGLAFNFLYFALSAVYRALGDSKPPLYFLIICTILNIVLDLVFVINFGWGVAGVAIATIISQTVCCVISWIVLYKKIAFLEQPDETGWARYYNNEMAMKMFKLAIPSTIQMSSVSLVGIMMQGIINNYGTAYIAAYTAANKVDNITFMPAMSIGVAMSAFTAQNIGAGKIKRVREGVKMGNLLSLIFCLSVSAVVFLLGPTIVSWFISGEGSQQIIDIGSVMVRFIVTFTFLSGLRNVYENTLKGAGDMNMVMFITIAGMVVRYLAALVMMKPFGFAAVYYSIPVAALFEVLASFWRWKTDKWKRTIVVREAEFDESLEV</sequence>
<feature type="transmembrane region" description="Helical" evidence="13">
    <location>
        <begin position="245"/>
        <end position="267"/>
    </location>
</feature>
<evidence type="ECO:0000256" key="11">
    <source>
        <dbReference type="ARBA" id="ARBA00023136"/>
    </source>
</evidence>
<dbReference type="InterPro" id="IPR050222">
    <property type="entry name" value="MATE_MdtK"/>
</dbReference>
<dbReference type="PANTHER" id="PTHR43298:SF2">
    <property type="entry name" value="FMN_FAD EXPORTER YEEO-RELATED"/>
    <property type="match status" value="1"/>
</dbReference>
<feature type="transmembrane region" description="Helical" evidence="13">
    <location>
        <begin position="361"/>
        <end position="381"/>
    </location>
</feature>
<feature type="transmembrane region" description="Helical" evidence="13">
    <location>
        <begin position="141"/>
        <end position="161"/>
    </location>
</feature>
<evidence type="ECO:0000256" key="6">
    <source>
        <dbReference type="ARBA" id="ARBA00022449"/>
    </source>
</evidence>
<dbReference type="Proteomes" id="UP000184089">
    <property type="component" value="Unassembled WGS sequence"/>
</dbReference>
<gene>
    <name evidence="14" type="ORF">GT747_06935</name>
    <name evidence="15" type="ORF">SAMN05444424_0591</name>
</gene>
<feature type="transmembrane region" description="Helical" evidence="13">
    <location>
        <begin position="419"/>
        <end position="438"/>
    </location>
</feature>
<evidence type="ECO:0000313" key="16">
    <source>
        <dbReference type="Proteomes" id="UP000184089"/>
    </source>
</evidence>
<evidence type="ECO:0000313" key="14">
    <source>
        <dbReference type="EMBL" id="MZL69492.1"/>
    </source>
</evidence>
<reference evidence="16" key="1">
    <citation type="submission" date="2016-11" db="EMBL/GenBank/DDBJ databases">
        <authorList>
            <person name="Jaros S."/>
            <person name="Januszkiewicz K."/>
            <person name="Wedrychowicz H."/>
        </authorList>
    </citation>
    <scope>NUCLEOTIDE SEQUENCE [LARGE SCALE GENOMIC DNA]</scope>
    <source>
        <strain evidence="16">DSM 4029</strain>
    </source>
</reference>
<proteinExistence type="inferred from homology"/>
<dbReference type="AlphaFoldDB" id="A0AAQ1MBQ5"/>
<comment type="subcellular location">
    <subcellularLocation>
        <location evidence="2">Cell membrane</location>
        <topology evidence="2">Multi-pass membrane protein</topology>
    </subcellularLocation>
</comment>
<feature type="transmembrane region" description="Helical" evidence="13">
    <location>
        <begin position="393"/>
        <end position="413"/>
    </location>
</feature>
<protein>
    <recommendedName>
        <fullName evidence="4">Probable multidrug resistance protein NorM</fullName>
    </recommendedName>
    <alternativeName>
        <fullName evidence="12">Multidrug-efflux transporter</fullName>
    </alternativeName>
</protein>
<keyword evidence="9 13" id="KW-1133">Transmembrane helix</keyword>
<comment type="caution">
    <text evidence="15">The sequence shown here is derived from an EMBL/GenBank/DDBJ whole genome shotgun (WGS) entry which is preliminary data.</text>
</comment>
<feature type="transmembrane region" description="Helical" evidence="13">
    <location>
        <begin position="324"/>
        <end position="349"/>
    </location>
</feature>
<keyword evidence="17" id="KW-1185">Reference proteome</keyword>
<dbReference type="Proteomes" id="UP000474718">
    <property type="component" value="Unassembled WGS sequence"/>
</dbReference>
<evidence type="ECO:0000256" key="10">
    <source>
        <dbReference type="ARBA" id="ARBA00023065"/>
    </source>
</evidence>
<reference evidence="15" key="2">
    <citation type="submission" date="2016-11" db="EMBL/GenBank/DDBJ databases">
        <authorList>
            <person name="Varghese N."/>
            <person name="Submissions S."/>
        </authorList>
    </citation>
    <scope>NUCLEOTIDE SEQUENCE</scope>
    <source>
        <strain evidence="15">DSM 4029</strain>
    </source>
</reference>
<comment type="similarity">
    <text evidence="3">Belongs to the multi antimicrobial extrusion (MATE) (TC 2.A.66.1) family.</text>
</comment>
<dbReference type="InterPro" id="IPR002528">
    <property type="entry name" value="MATE_fam"/>
</dbReference>
<dbReference type="RefSeq" id="WP_161213406.1">
    <property type="nucleotide sequence ID" value="NZ_FQVY01000001.1"/>
</dbReference>
<feature type="transmembrane region" description="Helical" evidence="13">
    <location>
        <begin position="193"/>
        <end position="215"/>
    </location>
</feature>
<dbReference type="EMBL" id="WWVX01000004">
    <property type="protein sequence ID" value="MZL69492.1"/>
    <property type="molecule type" value="Genomic_DNA"/>
</dbReference>
<dbReference type="GO" id="GO:0006811">
    <property type="term" value="P:monoatomic ion transport"/>
    <property type="evidence" value="ECO:0007669"/>
    <property type="project" value="UniProtKB-KW"/>
</dbReference>
<evidence type="ECO:0000256" key="9">
    <source>
        <dbReference type="ARBA" id="ARBA00022989"/>
    </source>
</evidence>
<evidence type="ECO:0000256" key="7">
    <source>
        <dbReference type="ARBA" id="ARBA00022475"/>
    </source>
</evidence>
<evidence type="ECO:0000313" key="17">
    <source>
        <dbReference type="Proteomes" id="UP000474718"/>
    </source>
</evidence>
<dbReference type="EMBL" id="FQVY01000001">
    <property type="protein sequence ID" value="SHF76128.1"/>
    <property type="molecule type" value="Genomic_DNA"/>
</dbReference>
<keyword evidence="7" id="KW-1003">Cell membrane</keyword>
<evidence type="ECO:0000256" key="2">
    <source>
        <dbReference type="ARBA" id="ARBA00004651"/>
    </source>
</evidence>
<dbReference type="NCBIfam" id="TIGR00797">
    <property type="entry name" value="matE"/>
    <property type="match status" value="1"/>
</dbReference>
<dbReference type="InterPro" id="IPR048279">
    <property type="entry name" value="MdtK-like"/>
</dbReference>
<evidence type="ECO:0000256" key="3">
    <source>
        <dbReference type="ARBA" id="ARBA00010199"/>
    </source>
</evidence>
<dbReference type="GO" id="GO:0015297">
    <property type="term" value="F:antiporter activity"/>
    <property type="evidence" value="ECO:0007669"/>
    <property type="project" value="UniProtKB-KW"/>
</dbReference>
<organism evidence="15 16">
    <name type="scientific">Bittarella massiliensis</name>
    <name type="common">ex Durand et al. 2017</name>
    <dbReference type="NCBI Taxonomy" id="1720313"/>
    <lineage>
        <taxon>Bacteria</taxon>
        <taxon>Bacillati</taxon>
        <taxon>Bacillota</taxon>
        <taxon>Clostridia</taxon>
        <taxon>Eubacteriales</taxon>
        <taxon>Oscillospiraceae</taxon>
        <taxon>Bittarella (ex Durand et al. 2017)</taxon>
    </lineage>
</organism>
<feature type="transmembrane region" description="Helical" evidence="13">
    <location>
        <begin position="60"/>
        <end position="83"/>
    </location>
</feature>
<dbReference type="GO" id="GO:0042910">
    <property type="term" value="F:xenobiotic transmembrane transporter activity"/>
    <property type="evidence" value="ECO:0007669"/>
    <property type="project" value="InterPro"/>
</dbReference>
<keyword evidence="8 13" id="KW-0812">Transmembrane</keyword>
<evidence type="ECO:0000256" key="5">
    <source>
        <dbReference type="ARBA" id="ARBA00022448"/>
    </source>
</evidence>
<keyword evidence="11 13" id="KW-0472">Membrane</keyword>
<dbReference type="PANTHER" id="PTHR43298">
    <property type="entry name" value="MULTIDRUG RESISTANCE PROTEIN NORM-RELATED"/>
    <property type="match status" value="1"/>
</dbReference>
<keyword evidence="6" id="KW-0050">Antiport</keyword>
<dbReference type="PIRSF" id="PIRSF006603">
    <property type="entry name" value="DinF"/>
    <property type="match status" value="1"/>
</dbReference>
<dbReference type="GO" id="GO:0005886">
    <property type="term" value="C:plasma membrane"/>
    <property type="evidence" value="ECO:0007669"/>
    <property type="project" value="UniProtKB-SubCell"/>
</dbReference>